<reference evidence="4" key="2">
    <citation type="submission" date="2025-08" db="UniProtKB">
        <authorList>
            <consortium name="RefSeq"/>
        </authorList>
    </citation>
    <scope>IDENTIFICATION</scope>
    <source>
        <tissue evidence="4">Leaf</tissue>
    </source>
</reference>
<evidence type="ECO:0000313" key="3">
    <source>
        <dbReference type="Proteomes" id="UP000813463"/>
    </source>
</evidence>
<evidence type="ECO:0000256" key="2">
    <source>
        <dbReference type="SAM" id="MobiDB-lite"/>
    </source>
</evidence>
<keyword evidence="1" id="KW-0175">Coiled coil</keyword>
<evidence type="ECO:0000313" key="4">
    <source>
        <dbReference type="RefSeq" id="XP_056688061.1"/>
    </source>
</evidence>
<dbReference type="RefSeq" id="XP_056688061.1">
    <property type="nucleotide sequence ID" value="XM_056832083.1"/>
</dbReference>
<keyword evidence="3" id="KW-1185">Reference proteome</keyword>
<organism evidence="3 4">
    <name type="scientific">Spinacia oleracea</name>
    <name type="common">Spinach</name>
    <dbReference type="NCBI Taxonomy" id="3562"/>
    <lineage>
        <taxon>Eukaryota</taxon>
        <taxon>Viridiplantae</taxon>
        <taxon>Streptophyta</taxon>
        <taxon>Embryophyta</taxon>
        <taxon>Tracheophyta</taxon>
        <taxon>Spermatophyta</taxon>
        <taxon>Magnoliopsida</taxon>
        <taxon>eudicotyledons</taxon>
        <taxon>Gunneridae</taxon>
        <taxon>Pentapetalae</taxon>
        <taxon>Caryophyllales</taxon>
        <taxon>Chenopodiaceae</taxon>
        <taxon>Chenopodioideae</taxon>
        <taxon>Anserineae</taxon>
        <taxon>Spinacia</taxon>
    </lineage>
</organism>
<feature type="compositionally biased region" description="Basic and acidic residues" evidence="2">
    <location>
        <begin position="179"/>
        <end position="188"/>
    </location>
</feature>
<gene>
    <name evidence="4" type="primary">LOC130463060</name>
</gene>
<feature type="region of interest" description="Disordered" evidence="2">
    <location>
        <begin position="152"/>
        <end position="188"/>
    </location>
</feature>
<evidence type="ECO:0000256" key="1">
    <source>
        <dbReference type="SAM" id="Coils"/>
    </source>
</evidence>
<accession>A0ABM3QXG7</accession>
<proteinExistence type="predicted"/>
<sequence>MHFTEVSDLKKKIHWAESELDRAKRSIKNDEGELRQAKDDMAKAKEEATTFMSQRDSVNRALKDVKAELESRLKEKIIEEWKSSKEGEAHNVEIGLEATAVATSDTLRRVQIVLAEFAPSVGWDDIQGKYDSVLAKEREDLRAQLVAQDKVDGGVADLSDSGSASTSGSDSSNSGDDDAGSHVDVVDP</sequence>
<feature type="coiled-coil region" evidence="1">
    <location>
        <begin position="6"/>
        <end position="79"/>
    </location>
</feature>
<name>A0ABM3QXG7_SPIOL</name>
<protein>
    <recommendedName>
        <fullName evidence="5">RAB6-interacting golgin</fullName>
    </recommendedName>
</protein>
<feature type="compositionally biased region" description="Low complexity" evidence="2">
    <location>
        <begin position="156"/>
        <end position="174"/>
    </location>
</feature>
<evidence type="ECO:0008006" key="5">
    <source>
        <dbReference type="Google" id="ProtNLM"/>
    </source>
</evidence>
<dbReference type="Proteomes" id="UP000813463">
    <property type="component" value="Chromosome 6"/>
</dbReference>
<reference evidence="3" key="1">
    <citation type="journal article" date="2021" name="Nat. Commun.">
        <title>Genomic analyses provide insights into spinach domestication and the genetic basis of agronomic traits.</title>
        <authorList>
            <person name="Cai X."/>
            <person name="Sun X."/>
            <person name="Xu C."/>
            <person name="Sun H."/>
            <person name="Wang X."/>
            <person name="Ge C."/>
            <person name="Zhang Z."/>
            <person name="Wang Q."/>
            <person name="Fei Z."/>
            <person name="Jiao C."/>
            <person name="Wang Q."/>
        </authorList>
    </citation>
    <scope>NUCLEOTIDE SEQUENCE [LARGE SCALE GENOMIC DNA]</scope>
    <source>
        <strain evidence="3">cv. Varoflay</strain>
    </source>
</reference>
<dbReference type="GeneID" id="130463060"/>